<protein>
    <submittedName>
        <fullName evidence="2">Uncharacterized protein</fullName>
    </submittedName>
</protein>
<evidence type="ECO:0000313" key="3">
    <source>
        <dbReference type="Proteomes" id="UP001152049"/>
    </source>
</evidence>
<reference evidence="2" key="1">
    <citation type="submission" date="2022-09" db="EMBL/GenBank/DDBJ databases">
        <title>Fusarium specimens isolated from Avocado Roots.</title>
        <authorList>
            <person name="Stajich J."/>
            <person name="Roper C."/>
            <person name="Heimlech-Rivalta G."/>
        </authorList>
    </citation>
    <scope>NUCLEOTIDE SEQUENCE</scope>
    <source>
        <strain evidence="2">CF00136</strain>
    </source>
</reference>
<dbReference type="AlphaFoldDB" id="A0A9W8RKW5"/>
<keyword evidence="1" id="KW-0732">Signal</keyword>
<feature type="chain" id="PRO_5040732674" evidence="1">
    <location>
        <begin position="22"/>
        <end position="155"/>
    </location>
</feature>
<sequence>MYLSLASFELAIFLPTGVVVTSQDSEREQSGLFKKWRRCIGSFINANFLDLYTVDKAESCIKAIVSVSPLATMCALRLDEIMAMSKPSKSDISDFIHIPFSGSIHWASSEPTKLYRRRNCFMLAIILSQPRIVTAIRNLHFHVDTPSPSGQTGLS</sequence>
<dbReference type="EMBL" id="JAOQAZ010000040">
    <property type="protein sequence ID" value="KAJ4247141.1"/>
    <property type="molecule type" value="Genomic_DNA"/>
</dbReference>
<feature type="non-terminal residue" evidence="2">
    <location>
        <position position="155"/>
    </location>
</feature>
<evidence type="ECO:0000313" key="2">
    <source>
        <dbReference type="EMBL" id="KAJ4247141.1"/>
    </source>
</evidence>
<keyword evidence="3" id="KW-1185">Reference proteome</keyword>
<proteinExistence type="predicted"/>
<organism evidence="2 3">
    <name type="scientific">Fusarium torreyae</name>
    <dbReference type="NCBI Taxonomy" id="1237075"/>
    <lineage>
        <taxon>Eukaryota</taxon>
        <taxon>Fungi</taxon>
        <taxon>Dikarya</taxon>
        <taxon>Ascomycota</taxon>
        <taxon>Pezizomycotina</taxon>
        <taxon>Sordariomycetes</taxon>
        <taxon>Hypocreomycetidae</taxon>
        <taxon>Hypocreales</taxon>
        <taxon>Nectriaceae</taxon>
        <taxon>Fusarium</taxon>
    </lineage>
</organism>
<feature type="signal peptide" evidence="1">
    <location>
        <begin position="1"/>
        <end position="21"/>
    </location>
</feature>
<comment type="caution">
    <text evidence="2">The sequence shown here is derived from an EMBL/GenBank/DDBJ whole genome shotgun (WGS) entry which is preliminary data.</text>
</comment>
<name>A0A9W8RKW5_9HYPO</name>
<evidence type="ECO:0000256" key="1">
    <source>
        <dbReference type="SAM" id="SignalP"/>
    </source>
</evidence>
<accession>A0A9W8RKW5</accession>
<dbReference type="Proteomes" id="UP001152049">
    <property type="component" value="Unassembled WGS sequence"/>
</dbReference>
<gene>
    <name evidence="2" type="ORF">NW762_013280</name>
</gene>